<accession>A0A0H4VNW9</accession>
<dbReference type="OrthoDB" id="1489021at2"/>
<keyword evidence="1" id="KW-0802">TPR repeat</keyword>
<dbReference type="PROSITE" id="PS50293">
    <property type="entry name" value="TPR_REGION"/>
    <property type="match status" value="1"/>
</dbReference>
<dbReference type="EMBL" id="CP010777">
    <property type="protein sequence ID" value="AKQ47003.1"/>
    <property type="molecule type" value="Genomic_DNA"/>
</dbReference>
<dbReference type="SUPFAM" id="SSF48452">
    <property type="entry name" value="TPR-like"/>
    <property type="match status" value="2"/>
</dbReference>
<dbReference type="PANTHER" id="PTHR12558">
    <property type="entry name" value="CELL DIVISION CYCLE 16,23,27"/>
    <property type="match status" value="1"/>
</dbReference>
<feature type="repeat" description="TPR" evidence="1">
    <location>
        <begin position="251"/>
        <end position="284"/>
    </location>
</feature>
<dbReference type="InterPro" id="IPR019734">
    <property type="entry name" value="TPR_rpt"/>
</dbReference>
<sequence length="489" mass="54341">MLPRLIYKSLTNSIAYFLPTLFGLLLLMVPVSAQKRAIEMTVASTEARAALVAGRELAENQHHDKAQKYFTKVITKDPACAIAYLYLAQSVAPASTAYVNNLKQAITLMGKASEGERALIEVEKAQAEGHVTKTKELLQKLVRQYPTDKRVFLAVSGHYLRLLDYTEAEAALTAGMALDPDFPPFSLWLGHIAATKGQFPIATQALQTYQKLLPDEPNSFLATGHLYLKRGFYTEAIKSFTTALDLDPQFYQAYGALGMAYLANDQLTEARNQAEKLLGLAPNTTWRRQAYYALIGTYLEESKLHEALASLAKSRELAEKDKDSWEIAQDMNLVGDIHLSQGKVNEATAQYQSALKVMETADAFIGMKNQARLTYLTHATEVGLATNDLAAARRHITEYRKLASLQQTPGLNQELHRLLGLVALVEKKYEAAAQEFAKSSQQDPRTFHLLGNIHLAQGDQAQAKLNWMAAAQLNDPTHSYLLLRRKAKQ</sequence>
<gene>
    <name evidence="2" type="ORF">TH63_17330</name>
</gene>
<feature type="repeat" description="TPR" evidence="1">
    <location>
        <begin position="217"/>
        <end position="250"/>
    </location>
</feature>
<dbReference type="STRING" id="1379910.TH63_17330"/>
<evidence type="ECO:0000256" key="1">
    <source>
        <dbReference type="PROSITE-ProRule" id="PRU00339"/>
    </source>
</evidence>
<evidence type="ECO:0008006" key="4">
    <source>
        <dbReference type="Google" id="ProtNLM"/>
    </source>
</evidence>
<organism evidence="2 3">
    <name type="scientific">Rufibacter radiotolerans</name>
    <dbReference type="NCBI Taxonomy" id="1379910"/>
    <lineage>
        <taxon>Bacteria</taxon>
        <taxon>Pseudomonadati</taxon>
        <taxon>Bacteroidota</taxon>
        <taxon>Cytophagia</taxon>
        <taxon>Cytophagales</taxon>
        <taxon>Hymenobacteraceae</taxon>
        <taxon>Rufibacter</taxon>
    </lineage>
</organism>
<evidence type="ECO:0000313" key="3">
    <source>
        <dbReference type="Proteomes" id="UP000036458"/>
    </source>
</evidence>
<protein>
    <recommendedName>
        <fullName evidence="4">Tetratricopeptide repeat protein</fullName>
    </recommendedName>
</protein>
<dbReference type="RefSeq" id="WP_048922057.1">
    <property type="nucleotide sequence ID" value="NZ_CP010777.1"/>
</dbReference>
<dbReference type="KEGG" id="ruf:TH63_17330"/>
<dbReference type="Gene3D" id="1.25.40.10">
    <property type="entry name" value="Tetratricopeptide repeat domain"/>
    <property type="match status" value="3"/>
</dbReference>
<dbReference type="PROSITE" id="PS50005">
    <property type="entry name" value="TPR"/>
    <property type="match status" value="3"/>
</dbReference>
<reference evidence="2 3" key="1">
    <citation type="submission" date="2015-01" db="EMBL/GenBank/DDBJ databases">
        <title>Rufibacter sp./DG31D/ whole genome sequencing.</title>
        <authorList>
            <person name="Kim M.K."/>
            <person name="Srinivasan S."/>
            <person name="Lee J.-J."/>
        </authorList>
    </citation>
    <scope>NUCLEOTIDE SEQUENCE [LARGE SCALE GENOMIC DNA]</scope>
    <source>
        <strain evidence="2 3">DG31D</strain>
    </source>
</reference>
<dbReference type="Pfam" id="PF13432">
    <property type="entry name" value="TPR_16"/>
    <property type="match status" value="4"/>
</dbReference>
<dbReference type="PANTHER" id="PTHR12558:SF13">
    <property type="entry name" value="CELL DIVISION CYCLE PROTEIN 27 HOMOLOG"/>
    <property type="match status" value="1"/>
</dbReference>
<dbReference type="Proteomes" id="UP000036458">
    <property type="component" value="Chromosome"/>
</dbReference>
<dbReference type="AlphaFoldDB" id="A0A0H4VNW9"/>
<name>A0A0H4VNW9_9BACT</name>
<dbReference type="InterPro" id="IPR011990">
    <property type="entry name" value="TPR-like_helical_dom_sf"/>
</dbReference>
<dbReference type="PATRIC" id="fig|1379910.4.peg.3776"/>
<evidence type="ECO:0000313" key="2">
    <source>
        <dbReference type="EMBL" id="AKQ47003.1"/>
    </source>
</evidence>
<keyword evidence="3" id="KW-1185">Reference proteome</keyword>
<proteinExistence type="predicted"/>
<feature type="repeat" description="TPR" evidence="1">
    <location>
        <begin position="413"/>
        <end position="446"/>
    </location>
</feature>
<dbReference type="SMART" id="SM00028">
    <property type="entry name" value="TPR"/>
    <property type="match status" value="6"/>
</dbReference>